<dbReference type="EMBL" id="KV748262">
    <property type="protein sequence ID" value="OCK87341.1"/>
    <property type="molecule type" value="Genomic_DNA"/>
</dbReference>
<protein>
    <submittedName>
        <fullName evidence="1">Uncharacterized protein</fullName>
    </submittedName>
</protein>
<proteinExistence type="predicted"/>
<reference evidence="1 2" key="1">
    <citation type="journal article" date="2016" name="Nat. Commun.">
        <title>Ectomycorrhizal ecology is imprinted in the genome of the dominant symbiotic fungus Cenococcum geophilum.</title>
        <authorList>
            <consortium name="DOE Joint Genome Institute"/>
            <person name="Peter M."/>
            <person name="Kohler A."/>
            <person name="Ohm R.A."/>
            <person name="Kuo A."/>
            <person name="Krutzmann J."/>
            <person name="Morin E."/>
            <person name="Arend M."/>
            <person name="Barry K.W."/>
            <person name="Binder M."/>
            <person name="Choi C."/>
            <person name="Clum A."/>
            <person name="Copeland A."/>
            <person name="Grisel N."/>
            <person name="Haridas S."/>
            <person name="Kipfer T."/>
            <person name="LaButti K."/>
            <person name="Lindquist E."/>
            <person name="Lipzen A."/>
            <person name="Maire R."/>
            <person name="Meier B."/>
            <person name="Mihaltcheva S."/>
            <person name="Molinier V."/>
            <person name="Murat C."/>
            <person name="Poggeler S."/>
            <person name="Quandt C.A."/>
            <person name="Sperisen C."/>
            <person name="Tritt A."/>
            <person name="Tisserant E."/>
            <person name="Crous P.W."/>
            <person name="Henrissat B."/>
            <person name="Nehls U."/>
            <person name="Egli S."/>
            <person name="Spatafora J.W."/>
            <person name="Grigoriev I.V."/>
            <person name="Martin F.M."/>
        </authorList>
    </citation>
    <scope>NUCLEOTIDE SEQUENCE [LARGE SCALE GENOMIC DNA]</scope>
    <source>
        <strain evidence="1 2">1.58</strain>
    </source>
</reference>
<evidence type="ECO:0000313" key="2">
    <source>
        <dbReference type="Proteomes" id="UP000250078"/>
    </source>
</evidence>
<gene>
    <name evidence="1" type="ORF">K441DRAFT_357354</name>
</gene>
<keyword evidence="2" id="KW-1185">Reference proteome</keyword>
<organism evidence="1 2">
    <name type="scientific">Cenococcum geophilum 1.58</name>
    <dbReference type="NCBI Taxonomy" id="794803"/>
    <lineage>
        <taxon>Eukaryota</taxon>
        <taxon>Fungi</taxon>
        <taxon>Dikarya</taxon>
        <taxon>Ascomycota</taxon>
        <taxon>Pezizomycotina</taxon>
        <taxon>Dothideomycetes</taxon>
        <taxon>Pleosporomycetidae</taxon>
        <taxon>Gloniales</taxon>
        <taxon>Gloniaceae</taxon>
        <taxon>Cenococcum</taxon>
    </lineage>
</organism>
<name>A0ACC8EMP8_9PEZI</name>
<sequence>MTRAAPLMRSGDVVSAPHMFFTRERTCWSLLSQSNADDHTPDRLAQNYHSEDSPFTFFCCTYHPACPSFIRTATLIQYLFCRCLTLLCNFPFFHFQN</sequence>
<evidence type="ECO:0000313" key="1">
    <source>
        <dbReference type="EMBL" id="OCK87341.1"/>
    </source>
</evidence>
<accession>A0ACC8EMP8</accession>
<dbReference type="Proteomes" id="UP000250078">
    <property type="component" value="Unassembled WGS sequence"/>
</dbReference>